<proteinExistence type="predicted"/>
<protein>
    <submittedName>
        <fullName evidence="2">Uma2 family endonuclease</fullName>
    </submittedName>
</protein>
<dbReference type="Proteomes" id="UP001224661">
    <property type="component" value="Unassembled WGS sequence"/>
</dbReference>
<keyword evidence="2" id="KW-0540">Nuclease</keyword>
<name>A0ABT6RR63_9ACTN</name>
<gene>
    <name evidence="2" type="ORF">QIS99_12065</name>
</gene>
<comment type="caution">
    <text evidence="2">The sequence shown here is derived from an EMBL/GenBank/DDBJ whole genome shotgun (WGS) entry which is preliminary data.</text>
</comment>
<dbReference type="Pfam" id="PF05685">
    <property type="entry name" value="Uma2"/>
    <property type="match status" value="1"/>
</dbReference>
<dbReference type="SUPFAM" id="SSF52980">
    <property type="entry name" value="Restriction endonuclease-like"/>
    <property type="match status" value="1"/>
</dbReference>
<dbReference type="EMBL" id="JASCIR010000008">
    <property type="protein sequence ID" value="MDI3386931.1"/>
    <property type="molecule type" value="Genomic_DNA"/>
</dbReference>
<dbReference type="Gene3D" id="3.90.1570.10">
    <property type="entry name" value="tt1808, chain A"/>
    <property type="match status" value="1"/>
</dbReference>
<feature type="domain" description="Putative restriction endonuclease" evidence="1">
    <location>
        <begin position="11"/>
        <end position="178"/>
    </location>
</feature>
<dbReference type="PANTHER" id="PTHR35400:SF3">
    <property type="entry name" value="SLL1072 PROTEIN"/>
    <property type="match status" value="1"/>
</dbReference>
<dbReference type="PANTHER" id="PTHR35400">
    <property type="entry name" value="SLR1083 PROTEIN"/>
    <property type="match status" value="1"/>
</dbReference>
<dbReference type="InterPro" id="IPR011335">
    <property type="entry name" value="Restrct_endonuc-II-like"/>
</dbReference>
<reference evidence="2 3" key="1">
    <citation type="submission" date="2023-05" db="EMBL/GenBank/DDBJ databases">
        <title>Draft genome sequence of Streptomyces sp. B-S-A8 isolated from a cave soil in Thailand.</title>
        <authorList>
            <person name="Chamroensaksri N."/>
            <person name="Muangham S."/>
        </authorList>
    </citation>
    <scope>NUCLEOTIDE SEQUENCE [LARGE SCALE GENOMIC DNA]</scope>
    <source>
        <strain evidence="2 3">B-S-A8</strain>
    </source>
</reference>
<dbReference type="GO" id="GO:0004519">
    <property type="term" value="F:endonuclease activity"/>
    <property type="evidence" value="ECO:0007669"/>
    <property type="project" value="UniProtKB-KW"/>
</dbReference>
<organism evidence="2 3">
    <name type="scientific">Streptomyces solicavernae</name>
    <dbReference type="NCBI Taxonomy" id="3043614"/>
    <lineage>
        <taxon>Bacteria</taxon>
        <taxon>Bacillati</taxon>
        <taxon>Actinomycetota</taxon>
        <taxon>Actinomycetes</taxon>
        <taxon>Kitasatosporales</taxon>
        <taxon>Streptomycetaceae</taxon>
        <taxon>Streptomyces</taxon>
    </lineage>
</organism>
<dbReference type="RefSeq" id="WP_282513219.1">
    <property type="nucleotide sequence ID" value="NZ_JASCIR010000008.1"/>
</dbReference>
<evidence type="ECO:0000313" key="3">
    <source>
        <dbReference type="Proteomes" id="UP001224661"/>
    </source>
</evidence>
<dbReference type="CDD" id="cd06260">
    <property type="entry name" value="DUF820-like"/>
    <property type="match status" value="1"/>
</dbReference>
<dbReference type="InterPro" id="IPR008538">
    <property type="entry name" value="Uma2"/>
</dbReference>
<evidence type="ECO:0000313" key="2">
    <source>
        <dbReference type="EMBL" id="MDI3386931.1"/>
    </source>
</evidence>
<keyword evidence="2" id="KW-0378">Hydrolase</keyword>
<keyword evidence="3" id="KW-1185">Reference proteome</keyword>
<keyword evidence="2" id="KW-0255">Endonuclease</keyword>
<accession>A0ABT6RR63</accession>
<sequence>MTVAQPEVTLEEFDAFDAAAPEGLHVELINGRLLVTPAPDGDHDWNVVCIRRQIEARDLGLCLYQERGLAVPAYRAGRARVDGAVASEEYFRGQPPWADPSGVLLVIEVTSGRDEDAEVDRVEKRDAYAQAGLPVYLLVDRQRGEAVVHWDPEGGRYLHQTNAAFGAKLRLPKPFGYDLDTSKLG</sequence>
<dbReference type="InterPro" id="IPR012296">
    <property type="entry name" value="Nuclease_put_TT1808"/>
</dbReference>
<evidence type="ECO:0000259" key="1">
    <source>
        <dbReference type="Pfam" id="PF05685"/>
    </source>
</evidence>